<feature type="binding site" evidence="12">
    <location>
        <begin position="38"/>
        <end position="42"/>
    </location>
    <ligand>
        <name>substrate</name>
    </ligand>
</feature>
<dbReference type="AlphaFoldDB" id="A0A4R0XRW5"/>
<comment type="function">
    <text evidence="12">Catalyzes the phosphorylation of ribose at O-5 in a reaction requiring ATP and magnesium. The resulting D-ribose-5-phosphate can then be used either for sythesis of nucleotides, histidine, and tryptophan, or as a component of the pentose phosphate pathway.</text>
</comment>
<evidence type="ECO:0000256" key="5">
    <source>
        <dbReference type="ARBA" id="ARBA00022723"/>
    </source>
</evidence>
<evidence type="ECO:0000256" key="6">
    <source>
        <dbReference type="ARBA" id="ARBA00022741"/>
    </source>
</evidence>
<organism evidence="14 15">
    <name type="scientific">Mycoplasma todarodis</name>
    <dbReference type="NCBI Taxonomy" id="1937191"/>
    <lineage>
        <taxon>Bacteria</taxon>
        <taxon>Bacillati</taxon>
        <taxon>Mycoplasmatota</taxon>
        <taxon>Mollicutes</taxon>
        <taxon>Mycoplasmataceae</taxon>
        <taxon>Mycoplasma</taxon>
    </lineage>
</organism>
<feature type="binding site" evidence="12">
    <location>
        <position position="248"/>
    </location>
    <ligand>
        <name>K(+)</name>
        <dbReference type="ChEBI" id="CHEBI:29103"/>
    </ligand>
</feature>
<dbReference type="InterPro" id="IPR002173">
    <property type="entry name" value="Carboh/pur_kinase_PfkB_CS"/>
</dbReference>
<evidence type="ECO:0000256" key="9">
    <source>
        <dbReference type="ARBA" id="ARBA00022842"/>
    </source>
</evidence>
<dbReference type="GO" id="GO:0046872">
    <property type="term" value="F:metal ion binding"/>
    <property type="evidence" value="ECO:0007669"/>
    <property type="project" value="UniProtKB-KW"/>
</dbReference>
<evidence type="ECO:0000256" key="2">
    <source>
        <dbReference type="ARBA" id="ARBA00012035"/>
    </source>
</evidence>
<keyword evidence="7 12" id="KW-0418">Kinase</keyword>
<name>A0A4R0XRW5_9MOLU</name>
<dbReference type="Pfam" id="PF00294">
    <property type="entry name" value="PfkB"/>
    <property type="match status" value="1"/>
</dbReference>
<dbReference type="NCBIfam" id="TIGR02152">
    <property type="entry name" value="D_ribokin_bact"/>
    <property type="match status" value="1"/>
</dbReference>
<evidence type="ECO:0000313" key="15">
    <source>
        <dbReference type="Proteomes" id="UP000291072"/>
    </source>
</evidence>
<dbReference type="UniPathway" id="UPA00916">
    <property type="reaction ID" value="UER00889"/>
</dbReference>
<keyword evidence="4 12" id="KW-0808">Transferase</keyword>
<feature type="binding site" evidence="12">
    <location>
        <position position="186"/>
    </location>
    <ligand>
        <name>ATP</name>
        <dbReference type="ChEBI" id="CHEBI:30616"/>
    </ligand>
</feature>
<feature type="binding site" evidence="12">
    <location>
        <position position="254"/>
    </location>
    <ligand>
        <name>substrate</name>
    </ligand>
</feature>
<comment type="caution">
    <text evidence="14">The sequence shown here is derived from an EMBL/GenBank/DDBJ whole genome shotgun (WGS) entry which is preliminary data.</text>
</comment>
<dbReference type="InterPro" id="IPR029056">
    <property type="entry name" value="Ribokinase-like"/>
</dbReference>
<feature type="binding site" evidence="12">
    <location>
        <begin position="253"/>
        <end position="254"/>
    </location>
    <ligand>
        <name>ATP</name>
        <dbReference type="ChEBI" id="CHEBI:30616"/>
    </ligand>
</feature>
<comment type="activity regulation">
    <text evidence="12">Activated by a monovalent cation that binds near, but not in, the active site. The most likely occupant of the site in vivo is potassium. Ion binding induces a conformational change that may alter substrate affinity.</text>
</comment>
<evidence type="ECO:0000256" key="3">
    <source>
        <dbReference type="ARBA" id="ARBA00016943"/>
    </source>
</evidence>
<feature type="binding site" evidence="12">
    <location>
        <position position="250"/>
    </location>
    <ligand>
        <name>K(+)</name>
        <dbReference type="ChEBI" id="CHEBI:29103"/>
    </ligand>
</feature>
<keyword evidence="5 12" id="KW-0479">Metal-binding</keyword>
<dbReference type="HAMAP" id="MF_01987">
    <property type="entry name" value="Ribokinase"/>
    <property type="match status" value="1"/>
</dbReference>
<comment type="catalytic activity">
    <reaction evidence="12">
        <text>D-ribose + ATP = D-ribose 5-phosphate + ADP + H(+)</text>
        <dbReference type="Rhea" id="RHEA:13697"/>
        <dbReference type="ChEBI" id="CHEBI:15378"/>
        <dbReference type="ChEBI" id="CHEBI:30616"/>
        <dbReference type="ChEBI" id="CHEBI:47013"/>
        <dbReference type="ChEBI" id="CHEBI:78346"/>
        <dbReference type="ChEBI" id="CHEBI:456216"/>
        <dbReference type="EC" id="2.7.1.15"/>
    </reaction>
</comment>
<accession>A0A4R0XRW5</accession>
<keyword evidence="8 12" id="KW-0067">ATP-binding</keyword>
<reference evidence="14 15" key="1">
    <citation type="submission" date="2018-02" db="EMBL/GenBank/DDBJ databases">
        <title>Mycoplasma marinum and Mycoplasma todarodis sp. nov., moderately halophilic and psychrotolerant mycoplasmas isolated from cephalopods.</title>
        <authorList>
            <person name="Viver T."/>
        </authorList>
    </citation>
    <scope>NUCLEOTIDE SEQUENCE [LARGE SCALE GENOMIC DNA]</scope>
    <source>
        <strain evidence="14 15">5H</strain>
    </source>
</reference>
<keyword evidence="6 12" id="KW-0547">Nucleotide-binding</keyword>
<evidence type="ECO:0000256" key="8">
    <source>
        <dbReference type="ARBA" id="ARBA00022840"/>
    </source>
</evidence>
<dbReference type="PROSITE" id="PS00584">
    <property type="entry name" value="PFKB_KINASES_2"/>
    <property type="match status" value="1"/>
</dbReference>
<dbReference type="SUPFAM" id="SSF53613">
    <property type="entry name" value="Ribokinase-like"/>
    <property type="match status" value="1"/>
</dbReference>
<dbReference type="GO" id="GO:0005524">
    <property type="term" value="F:ATP binding"/>
    <property type="evidence" value="ECO:0007669"/>
    <property type="project" value="UniProtKB-UniRule"/>
</dbReference>
<evidence type="ECO:0000256" key="10">
    <source>
        <dbReference type="ARBA" id="ARBA00022958"/>
    </source>
</evidence>
<evidence type="ECO:0000256" key="12">
    <source>
        <dbReference type="HAMAP-Rule" id="MF_01987"/>
    </source>
</evidence>
<proteinExistence type="inferred from homology"/>
<keyword evidence="10 12" id="KW-0630">Potassium</keyword>
<evidence type="ECO:0000259" key="13">
    <source>
        <dbReference type="Pfam" id="PF00294"/>
    </source>
</evidence>
<feature type="binding site" evidence="12">
    <location>
        <begin position="222"/>
        <end position="227"/>
    </location>
    <ligand>
        <name>ATP</name>
        <dbReference type="ChEBI" id="CHEBI:30616"/>
    </ligand>
</feature>
<dbReference type="InterPro" id="IPR011611">
    <property type="entry name" value="PfkB_dom"/>
</dbReference>
<protein>
    <recommendedName>
        <fullName evidence="3 12">Ribokinase</fullName>
        <shortName evidence="12">RK</shortName>
        <ecNumber evidence="2 12">2.7.1.15</ecNumber>
    </recommendedName>
</protein>
<gene>
    <name evidence="12 14" type="primary">rbsK</name>
    <name evidence="14" type="ORF">C4B25_02155</name>
</gene>
<feature type="binding site" evidence="12">
    <location>
        <position position="289"/>
    </location>
    <ligand>
        <name>K(+)</name>
        <dbReference type="ChEBI" id="CHEBI:29103"/>
    </ligand>
</feature>
<dbReference type="PANTHER" id="PTHR10584">
    <property type="entry name" value="SUGAR KINASE"/>
    <property type="match status" value="1"/>
</dbReference>
<feature type="domain" description="Carbohydrate kinase PfkB" evidence="13">
    <location>
        <begin position="2"/>
        <end position="296"/>
    </location>
</feature>
<comment type="subcellular location">
    <subcellularLocation>
        <location evidence="12">Cytoplasm</location>
    </subcellularLocation>
</comment>
<feature type="binding site" evidence="12">
    <location>
        <begin position="10"/>
        <end position="12"/>
    </location>
    <ligand>
        <name>substrate</name>
    </ligand>
</feature>
<feature type="active site" description="Proton acceptor" evidence="12">
    <location>
        <position position="254"/>
    </location>
</feature>
<dbReference type="RefSeq" id="WP_210725167.1">
    <property type="nucleotide sequence ID" value="NZ_PSZP01000012.1"/>
</dbReference>
<feature type="binding site" evidence="12">
    <location>
        <position position="142"/>
    </location>
    <ligand>
        <name>substrate</name>
    </ligand>
</feature>
<feature type="binding site" evidence="12">
    <location>
        <position position="293"/>
    </location>
    <ligand>
        <name>K(+)</name>
        <dbReference type="ChEBI" id="CHEBI:29103"/>
    </ligand>
</feature>
<dbReference type="EC" id="2.7.1.15" evidence="2 12"/>
<dbReference type="CDD" id="cd01174">
    <property type="entry name" value="ribokinase"/>
    <property type="match status" value="1"/>
</dbReference>
<keyword evidence="15" id="KW-1185">Reference proteome</keyword>
<dbReference type="InterPro" id="IPR011877">
    <property type="entry name" value="Ribokinase"/>
</dbReference>
<dbReference type="GO" id="GO:0019303">
    <property type="term" value="P:D-ribose catabolic process"/>
    <property type="evidence" value="ECO:0007669"/>
    <property type="project" value="UniProtKB-UniRule"/>
</dbReference>
<keyword evidence="12" id="KW-0963">Cytoplasm</keyword>
<comment type="caution">
    <text evidence="12">Lacks conserved residue(s) required for the propagation of feature annotation.</text>
</comment>
<keyword evidence="11 12" id="KW-0119">Carbohydrate metabolism</keyword>
<dbReference type="InterPro" id="IPR002139">
    <property type="entry name" value="Ribo/fructo_kinase"/>
</dbReference>
<sequence>MKLLVIGSVNIDYVNYVYEFPKKGETITTTDFLINNGGKGANQALAAKRLSRPNNKVSLFAKVGKKYGSEVISFLEKEGIETQYISYSDEKTTGMATITVSQTEKDNMIIINGGANHDFSEKDLDDLTAAIEESDVVLMQLETNEWLLDQAIELSSNLNKKIILNPSPASNFKQEWINKIEWLVLNETELEYISNQRINNLKDIEHASKTLITKGCKNVITTLGANGVVLSSKDMNEHFKSIKATAIDTTAAGDTFVGAFVEEYYNTNNKGKSIEFGMRAAEITISRLGAQKSIPTLKEIKKK</sequence>
<evidence type="ECO:0000256" key="7">
    <source>
        <dbReference type="ARBA" id="ARBA00022777"/>
    </source>
</evidence>
<evidence type="ECO:0000256" key="4">
    <source>
        <dbReference type="ARBA" id="ARBA00022679"/>
    </source>
</evidence>
<evidence type="ECO:0000256" key="1">
    <source>
        <dbReference type="ARBA" id="ARBA00005380"/>
    </source>
</evidence>
<dbReference type="EMBL" id="PSZP01000012">
    <property type="protein sequence ID" value="TCG11160.1"/>
    <property type="molecule type" value="Genomic_DNA"/>
</dbReference>
<comment type="pathway">
    <text evidence="12">Carbohydrate metabolism; D-ribose degradation; D-ribose 5-phosphate from beta-D-ribopyranose: step 2/2.</text>
</comment>
<evidence type="ECO:0000313" key="14">
    <source>
        <dbReference type="EMBL" id="TCG11160.1"/>
    </source>
</evidence>
<dbReference type="PRINTS" id="PR00990">
    <property type="entry name" value="RIBOKINASE"/>
</dbReference>
<feature type="binding site" evidence="12">
    <location>
        <position position="287"/>
    </location>
    <ligand>
        <name>K(+)</name>
        <dbReference type="ChEBI" id="CHEBI:29103"/>
    </ligand>
</feature>
<keyword evidence="9 12" id="KW-0460">Magnesium</keyword>
<dbReference type="GO" id="GO:0004747">
    <property type="term" value="F:ribokinase activity"/>
    <property type="evidence" value="ECO:0007669"/>
    <property type="project" value="UniProtKB-UniRule"/>
</dbReference>
<comment type="subunit">
    <text evidence="12">Homodimer.</text>
</comment>
<comment type="similarity">
    <text evidence="12">Belongs to the carbohydrate kinase PfkB family. Ribokinase subfamily.</text>
</comment>
<dbReference type="Proteomes" id="UP000291072">
    <property type="component" value="Unassembled WGS sequence"/>
</dbReference>
<comment type="cofactor">
    <cofactor evidence="12">
        <name>Mg(2+)</name>
        <dbReference type="ChEBI" id="CHEBI:18420"/>
    </cofactor>
    <text evidence="12">Requires a divalent cation, most likely magnesium in vivo, as an electrophilic catalyst to aid phosphoryl group transfer. It is the chelate of the metal and the nucleotide that is the actual substrate.</text>
</comment>
<dbReference type="Gene3D" id="3.40.1190.20">
    <property type="match status" value="1"/>
</dbReference>
<comment type="similarity">
    <text evidence="1">Belongs to the carbohydrate kinase pfkB family.</text>
</comment>
<dbReference type="GO" id="GO:0005829">
    <property type="term" value="C:cytosol"/>
    <property type="evidence" value="ECO:0007669"/>
    <property type="project" value="TreeGrafter"/>
</dbReference>
<evidence type="ECO:0000256" key="11">
    <source>
        <dbReference type="ARBA" id="ARBA00023277"/>
    </source>
</evidence>
<feature type="binding site" evidence="12">
    <location>
        <position position="284"/>
    </location>
    <ligand>
        <name>K(+)</name>
        <dbReference type="ChEBI" id="CHEBI:29103"/>
    </ligand>
</feature>
<dbReference type="PANTHER" id="PTHR10584:SF166">
    <property type="entry name" value="RIBOKINASE"/>
    <property type="match status" value="1"/>
</dbReference>